<dbReference type="InterPro" id="IPR018211">
    <property type="entry name" value="ADH_Fe_CS"/>
</dbReference>
<dbReference type="InterPro" id="IPR001670">
    <property type="entry name" value="ADH_Fe/GldA"/>
</dbReference>
<reference evidence="7 8" key="1">
    <citation type="submission" date="2020-07" db="EMBL/GenBank/DDBJ databases">
        <title>Vibrio marinisediminis sp. nov., isolated from marine sediment.</title>
        <authorList>
            <person name="Ji X."/>
        </authorList>
    </citation>
    <scope>NUCLEOTIDE SEQUENCE [LARGE SCALE GENOMIC DNA]</scope>
    <source>
        <strain evidence="7 8">404</strain>
    </source>
</reference>
<dbReference type="Gene3D" id="3.40.50.1970">
    <property type="match status" value="1"/>
</dbReference>
<dbReference type="CDD" id="cd08189">
    <property type="entry name" value="Fe-ADH-like"/>
    <property type="match status" value="1"/>
</dbReference>
<dbReference type="PROSITE" id="PS00060">
    <property type="entry name" value="ADH_IRON_2"/>
    <property type="match status" value="1"/>
</dbReference>
<feature type="domain" description="Fe-containing alcohol dehydrogenase-like C-terminal" evidence="6">
    <location>
        <begin position="200"/>
        <end position="384"/>
    </location>
</feature>
<keyword evidence="4" id="KW-0520">NAD</keyword>
<keyword evidence="3" id="KW-0560">Oxidoreductase</keyword>
<dbReference type="GO" id="GO:0004022">
    <property type="term" value="F:alcohol dehydrogenase (NAD+) activity"/>
    <property type="evidence" value="ECO:0007669"/>
    <property type="project" value="TreeGrafter"/>
</dbReference>
<keyword evidence="8" id="KW-1185">Reference proteome</keyword>
<dbReference type="RefSeq" id="WP_182109304.1">
    <property type="nucleotide sequence ID" value="NZ_JACFYF010000007.1"/>
</dbReference>
<dbReference type="PANTHER" id="PTHR11496:SF102">
    <property type="entry name" value="ALCOHOL DEHYDROGENASE 4"/>
    <property type="match status" value="1"/>
</dbReference>
<dbReference type="Proteomes" id="UP000571701">
    <property type="component" value="Unassembled WGS sequence"/>
</dbReference>
<dbReference type="SUPFAM" id="SSF56796">
    <property type="entry name" value="Dehydroquinate synthase-like"/>
    <property type="match status" value="1"/>
</dbReference>
<dbReference type="FunFam" id="3.40.50.1970:FF:000003">
    <property type="entry name" value="Alcohol dehydrogenase, iron-containing"/>
    <property type="match status" value="1"/>
</dbReference>
<dbReference type="Pfam" id="PF00465">
    <property type="entry name" value="Fe-ADH"/>
    <property type="match status" value="1"/>
</dbReference>
<evidence type="ECO:0000259" key="6">
    <source>
        <dbReference type="Pfam" id="PF25137"/>
    </source>
</evidence>
<evidence type="ECO:0000256" key="4">
    <source>
        <dbReference type="ARBA" id="ARBA00023027"/>
    </source>
</evidence>
<gene>
    <name evidence="7" type="ORF">H2O73_13085</name>
</gene>
<evidence type="ECO:0000256" key="2">
    <source>
        <dbReference type="ARBA" id="ARBA00007358"/>
    </source>
</evidence>
<proteinExistence type="inferred from homology"/>
<dbReference type="EMBL" id="JACFYF010000007">
    <property type="protein sequence ID" value="MBA5763291.1"/>
    <property type="molecule type" value="Genomic_DNA"/>
</dbReference>
<comment type="caution">
    <text evidence="7">The sequence shown here is derived from an EMBL/GenBank/DDBJ whole genome shotgun (WGS) entry which is preliminary data.</text>
</comment>
<comment type="cofactor">
    <cofactor evidence="1">
        <name>Fe cation</name>
        <dbReference type="ChEBI" id="CHEBI:24875"/>
    </cofactor>
</comment>
<evidence type="ECO:0000256" key="3">
    <source>
        <dbReference type="ARBA" id="ARBA00023002"/>
    </source>
</evidence>
<organism evidence="7 8">
    <name type="scientific">Vibrio marinisediminis</name>
    <dbReference type="NCBI Taxonomy" id="2758441"/>
    <lineage>
        <taxon>Bacteria</taxon>
        <taxon>Pseudomonadati</taxon>
        <taxon>Pseudomonadota</taxon>
        <taxon>Gammaproteobacteria</taxon>
        <taxon>Vibrionales</taxon>
        <taxon>Vibrionaceae</taxon>
        <taxon>Vibrio</taxon>
    </lineage>
</organism>
<dbReference type="PANTHER" id="PTHR11496">
    <property type="entry name" value="ALCOHOL DEHYDROGENASE"/>
    <property type="match status" value="1"/>
</dbReference>
<dbReference type="Gene3D" id="1.20.1090.10">
    <property type="entry name" value="Dehydroquinate synthase-like - alpha domain"/>
    <property type="match status" value="1"/>
</dbReference>
<accession>A0A7W2FS78</accession>
<feature type="domain" description="Alcohol dehydrogenase iron-type/glycerol dehydrogenase GldA" evidence="5">
    <location>
        <begin position="23"/>
        <end position="189"/>
    </location>
</feature>
<dbReference type="PROSITE" id="PS00913">
    <property type="entry name" value="ADH_IRON_1"/>
    <property type="match status" value="1"/>
</dbReference>
<name>A0A7W2FS78_9VIBR</name>
<comment type="similarity">
    <text evidence="2">Belongs to the iron-containing alcohol dehydrogenase family.</text>
</comment>
<evidence type="ECO:0000313" key="7">
    <source>
        <dbReference type="EMBL" id="MBA5763291.1"/>
    </source>
</evidence>
<dbReference type="FunFam" id="1.20.1090.10:FF:000001">
    <property type="entry name" value="Aldehyde-alcohol dehydrogenase"/>
    <property type="match status" value="1"/>
</dbReference>
<protein>
    <submittedName>
        <fullName evidence="7">Iron-containing alcohol dehydrogenase</fullName>
    </submittedName>
</protein>
<evidence type="ECO:0000259" key="5">
    <source>
        <dbReference type="Pfam" id="PF00465"/>
    </source>
</evidence>
<dbReference type="AlphaFoldDB" id="A0A7W2FS78"/>
<dbReference type="InterPro" id="IPR039697">
    <property type="entry name" value="Alcohol_dehydrogenase_Fe"/>
</dbReference>
<sequence length="393" mass="42934">MIHQLLVSIKEPFLKLVPVSEPECIIGAGSVGKLADTCQRYNVTKPLIVTDQIIHKLGLLDSSFTSLSQAKIPYSLYDDVEQDPDYQTVRHGVEQYKSNQCDGIVAFGGGSVIDCAKAIGASVKTNKDISRLPGLLKVLRRLMPIIAIPTTAGTGSECTVAAVVSDKEKQIKQSITDPFLVPKVAIIDPAITLGLPLQITAETGIDALTHAIESYLSSYSNTYTQGLSISAIKLIFKHMPNVFANGHDIVSREKMALASYQAGLAFTRTYIGYVHAIAHQLGALYHVPHGRANAIVLTHVLRFYQERSNPKLLSMSKKLGFDSSESLISTIDELLEQIEIPKQLKELEDKDISKIATAAIKEAFGDYPVPEVMTTKDCERILTKLLNTNTPTN</sequence>
<dbReference type="InterPro" id="IPR056798">
    <property type="entry name" value="ADH_Fe_C"/>
</dbReference>
<dbReference type="Pfam" id="PF25137">
    <property type="entry name" value="ADH_Fe_C"/>
    <property type="match status" value="1"/>
</dbReference>
<evidence type="ECO:0000313" key="8">
    <source>
        <dbReference type="Proteomes" id="UP000571701"/>
    </source>
</evidence>
<dbReference type="GO" id="GO:0046872">
    <property type="term" value="F:metal ion binding"/>
    <property type="evidence" value="ECO:0007669"/>
    <property type="project" value="InterPro"/>
</dbReference>
<evidence type="ECO:0000256" key="1">
    <source>
        <dbReference type="ARBA" id="ARBA00001962"/>
    </source>
</evidence>